<accession>A0A0N4U4L2</accession>
<evidence type="ECO:0000313" key="8">
    <source>
        <dbReference type="Proteomes" id="UP000274756"/>
    </source>
</evidence>
<name>A0A0N4U4L2_DRAME</name>
<reference evidence="9" key="1">
    <citation type="submission" date="2017-02" db="UniProtKB">
        <authorList>
            <consortium name="WormBaseParasite"/>
        </authorList>
    </citation>
    <scope>IDENTIFICATION</scope>
</reference>
<gene>
    <name evidence="6" type="ORF">DME_LOCUS6089</name>
</gene>
<dbReference type="STRING" id="318479.A0A0N4U4L2"/>
<feature type="compositionally biased region" description="Polar residues" evidence="4">
    <location>
        <begin position="1"/>
        <end position="21"/>
    </location>
</feature>
<dbReference type="PROSITE" id="PS00018">
    <property type="entry name" value="EF_HAND_1"/>
    <property type="match status" value="2"/>
</dbReference>
<dbReference type="OrthoDB" id="289247at2759"/>
<protein>
    <submittedName>
        <fullName evidence="9">EF-hand domain-containing protein</fullName>
    </submittedName>
</protein>
<keyword evidence="1" id="KW-0732">Signal</keyword>
<feature type="region of interest" description="Disordered" evidence="4">
    <location>
        <begin position="1"/>
        <end position="28"/>
    </location>
</feature>
<dbReference type="InterPro" id="IPR011992">
    <property type="entry name" value="EF-hand-dom_pair"/>
</dbReference>
<dbReference type="InterPro" id="IPR018247">
    <property type="entry name" value="EF_Hand_1_Ca_BS"/>
</dbReference>
<sequence length="148" mass="16839">IHQQHAPSQPNTPPSGAQQFGGQEAHNAEHIKEHLEGKVDPTVNMTQEQLQFHYFKIHDRDNDGCLDGTELIKAITHFHLENPDPLHKHDNQPPPLPSEVQLEEMIDQILGHDDYDGNGCISYPEFSKAQKDREMQARQHQSSSSQPR</sequence>
<dbReference type="PANTHER" id="PTHR23104:SF17">
    <property type="entry name" value="EF-HAND DOMAIN-CONTAINING PROTEIN"/>
    <property type="match status" value="1"/>
</dbReference>
<dbReference type="WBParaSite" id="DME_0000172901-mRNA-1">
    <property type="protein sequence ID" value="DME_0000172901-mRNA-1"/>
    <property type="gene ID" value="DME_0000172901"/>
</dbReference>
<dbReference type="PANTHER" id="PTHR23104">
    <property type="entry name" value="MULTIPLE COAGULATION FACTOR DEFICIENCY PROTEIN 2 NEURAL STEM CELL DERIVED NEURONAL SURVIVAL PROTEIN"/>
    <property type="match status" value="1"/>
</dbReference>
<dbReference type="SUPFAM" id="SSF47473">
    <property type="entry name" value="EF-hand"/>
    <property type="match status" value="1"/>
</dbReference>
<dbReference type="AlphaFoldDB" id="A0A0N4U4L2"/>
<keyword evidence="3" id="KW-0106">Calcium</keyword>
<proteinExistence type="predicted"/>
<dbReference type="Proteomes" id="UP000038040">
    <property type="component" value="Unplaced"/>
</dbReference>
<dbReference type="GO" id="GO:0005509">
    <property type="term" value="F:calcium ion binding"/>
    <property type="evidence" value="ECO:0007669"/>
    <property type="project" value="InterPro"/>
</dbReference>
<dbReference type="EMBL" id="UYYG01001154">
    <property type="protein sequence ID" value="VDN56116.1"/>
    <property type="molecule type" value="Genomic_DNA"/>
</dbReference>
<organism evidence="7 9">
    <name type="scientific">Dracunculus medinensis</name>
    <name type="common">Guinea worm</name>
    <dbReference type="NCBI Taxonomy" id="318479"/>
    <lineage>
        <taxon>Eukaryota</taxon>
        <taxon>Metazoa</taxon>
        <taxon>Ecdysozoa</taxon>
        <taxon>Nematoda</taxon>
        <taxon>Chromadorea</taxon>
        <taxon>Rhabditida</taxon>
        <taxon>Spirurina</taxon>
        <taxon>Dracunculoidea</taxon>
        <taxon>Dracunculidae</taxon>
        <taxon>Dracunculus</taxon>
    </lineage>
</organism>
<reference evidence="6 8" key="2">
    <citation type="submission" date="2018-11" db="EMBL/GenBank/DDBJ databases">
        <authorList>
            <consortium name="Pathogen Informatics"/>
        </authorList>
    </citation>
    <scope>NUCLEOTIDE SEQUENCE [LARGE SCALE GENOMIC DNA]</scope>
</reference>
<dbReference type="PROSITE" id="PS50222">
    <property type="entry name" value="EF_HAND_2"/>
    <property type="match status" value="1"/>
</dbReference>
<evidence type="ECO:0000259" key="5">
    <source>
        <dbReference type="PROSITE" id="PS50222"/>
    </source>
</evidence>
<keyword evidence="2" id="KW-0677">Repeat</keyword>
<keyword evidence="8" id="KW-1185">Reference proteome</keyword>
<evidence type="ECO:0000313" key="9">
    <source>
        <dbReference type="WBParaSite" id="DME_0000172901-mRNA-1"/>
    </source>
</evidence>
<evidence type="ECO:0000256" key="1">
    <source>
        <dbReference type="ARBA" id="ARBA00022729"/>
    </source>
</evidence>
<evidence type="ECO:0000313" key="7">
    <source>
        <dbReference type="Proteomes" id="UP000038040"/>
    </source>
</evidence>
<evidence type="ECO:0000313" key="6">
    <source>
        <dbReference type="EMBL" id="VDN56116.1"/>
    </source>
</evidence>
<evidence type="ECO:0000256" key="2">
    <source>
        <dbReference type="ARBA" id="ARBA00022737"/>
    </source>
</evidence>
<dbReference type="InterPro" id="IPR002048">
    <property type="entry name" value="EF_hand_dom"/>
</dbReference>
<dbReference type="Pfam" id="PF13499">
    <property type="entry name" value="EF-hand_7"/>
    <property type="match status" value="1"/>
</dbReference>
<feature type="compositionally biased region" description="Polar residues" evidence="4">
    <location>
        <begin position="138"/>
        <end position="148"/>
    </location>
</feature>
<dbReference type="Gene3D" id="1.10.238.10">
    <property type="entry name" value="EF-hand"/>
    <property type="match status" value="1"/>
</dbReference>
<dbReference type="CDD" id="cd00051">
    <property type="entry name" value="EFh"/>
    <property type="match status" value="1"/>
</dbReference>
<evidence type="ECO:0000256" key="3">
    <source>
        <dbReference type="ARBA" id="ARBA00022837"/>
    </source>
</evidence>
<feature type="region of interest" description="Disordered" evidence="4">
    <location>
        <begin position="111"/>
        <end position="148"/>
    </location>
</feature>
<evidence type="ECO:0000256" key="4">
    <source>
        <dbReference type="SAM" id="MobiDB-lite"/>
    </source>
</evidence>
<feature type="domain" description="EF-hand" evidence="5">
    <location>
        <begin position="46"/>
        <end position="81"/>
    </location>
</feature>
<feature type="compositionally biased region" description="Basic and acidic residues" evidence="4">
    <location>
        <begin position="128"/>
        <end position="137"/>
    </location>
</feature>
<dbReference type="Proteomes" id="UP000274756">
    <property type="component" value="Unassembled WGS sequence"/>
</dbReference>
<dbReference type="InterPro" id="IPR052110">
    <property type="entry name" value="MCFD2-like"/>
</dbReference>